<name>A0A9P4GW48_9PLEO</name>
<gene>
    <name evidence="3" type="ORF">EK21DRAFT_95215</name>
</gene>
<comment type="caution">
    <text evidence="3">The sequence shown here is derived from an EMBL/GenBank/DDBJ whole genome shotgun (WGS) entry which is preliminary data.</text>
</comment>
<accession>A0A9P4GW48</accession>
<evidence type="ECO:0000313" key="4">
    <source>
        <dbReference type="Proteomes" id="UP000799777"/>
    </source>
</evidence>
<protein>
    <submittedName>
        <fullName evidence="3">Uncharacterized protein</fullName>
    </submittedName>
</protein>
<evidence type="ECO:0000256" key="2">
    <source>
        <dbReference type="SAM" id="SignalP"/>
    </source>
</evidence>
<evidence type="ECO:0000256" key="1">
    <source>
        <dbReference type="SAM" id="MobiDB-lite"/>
    </source>
</evidence>
<reference evidence="3" key="1">
    <citation type="journal article" date="2020" name="Stud. Mycol.">
        <title>101 Dothideomycetes genomes: a test case for predicting lifestyles and emergence of pathogens.</title>
        <authorList>
            <person name="Haridas S."/>
            <person name="Albert R."/>
            <person name="Binder M."/>
            <person name="Bloem J."/>
            <person name="Labutti K."/>
            <person name="Salamov A."/>
            <person name="Andreopoulos B."/>
            <person name="Baker S."/>
            <person name="Barry K."/>
            <person name="Bills G."/>
            <person name="Bluhm B."/>
            <person name="Cannon C."/>
            <person name="Castanera R."/>
            <person name="Culley D."/>
            <person name="Daum C."/>
            <person name="Ezra D."/>
            <person name="Gonzalez J."/>
            <person name="Henrissat B."/>
            <person name="Kuo A."/>
            <person name="Liang C."/>
            <person name="Lipzen A."/>
            <person name="Lutzoni F."/>
            <person name="Magnuson J."/>
            <person name="Mondo S."/>
            <person name="Nolan M."/>
            <person name="Ohm R."/>
            <person name="Pangilinan J."/>
            <person name="Park H.-J."/>
            <person name="Ramirez L."/>
            <person name="Alfaro M."/>
            <person name="Sun H."/>
            <person name="Tritt A."/>
            <person name="Yoshinaga Y."/>
            <person name="Zwiers L.-H."/>
            <person name="Turgeon B."/>
            <person name="Goodwin S."/>
            <person name="Spatafora J."/>
            <person name="Crous P."/>
            <person name="Grigoriev I."/>
        </authorList>
    </citation>
    <scope>NUCLEOTIDE SEQUENCE</scope>
    <source>
        <strain evidence="3">CBS 110217</strain>
    </source>
</reference>
<sequence length="243" mass="26753">MSKYLSICAVMLGIVAAQLTCSIPNTHRNASDHITLQDPFPFPLQILPNGSGTWTWTLPLSQRQRARKQPTSQGTSSSASDCSDVLSVPCRTALIQLTESRATTRSFDSSRSDRVCLELEHFHDDLPIEDCKDDLGLSWWPEAFSLICLWIQNKCDGVTGIDHGTTYERSRNNYSLTGKRTTLSLTLPAAAAGFECLDARHVITCDILLVWAVVRSAINGTRDPPSAPSDSSQRKPVHISLPQ</sequence>
<dbReference type="EMBL" id="ML978385">
    <property type="protein sequence ID" value="KAF2023067.1"/>
    <property type="molecule type" value="Genomic_DNA"/>
</dbReference>
<dbReference type="AlphaFoldDB" id="A0A9P4GW48"/>
<dbReference type="Proteomes" id="UP000799777">
    <property type="component" value="Unassembled WGS sequence"/>
</dbReference>
<organism evidence="3 4">
    <name type="scientific">Setomelanomma holmii</name>
    <dbReference type="NCBI Taxonomy" id="210430"/>
    <lineage>
        <taxon>Eukaryota</taxon>
        <taxon>Fungi</taxon>
        <taxon>Dikarya</taxon>
        <taxon>Ascomycota</taxon>
        <taxon>Pezizomycotina</taxon>
        <taxon>Dothideomycetes</taxon>
        <taxon>Pleosporomycetidae</taxon>
        <taxon>Pleosporales</taxon>
        <taxon>Pleosporineae</taxon>
        <taxon>Phaeosphaeriaceae</taxon>
        <taxon>Setomelanomma</taxon>
    </lineage>
</organism>
<feature type="region of interest" description="Disordered" evidence="1">
    <location>
        <begin position="221"/>
        <end position="243"/>
    </location>
</feature>
<evidence type="ECO:0000313" key="3">
    <source>
        <dbReference type="EMBL" id="KAF2023067.1"/>
    </source>
</evidence>
<dbReference type="OrthoDB" id="10674093at2759"/>
<feature type="chain" id="PRO_5040481230" evidence="2">
    <location>
        <begin position="18"/>
        <end position="243"/>
    </location>
</feature>
<keyword evidence="4" id="KW-1185">Reference proteome</keyword>
<keyword evidence="2" id="KW-0732">Signal</keyword>
<proteinExistence type="predicted"/>
<feature type="signal peptide" evidence="2">
    <location>
        <begin position="1"/>
        <end position="17"/>
    </location>
</feature>